<dbReference type="SUPFAM" id="SSF52402">
    <property type="entry name" value="Adenine nucleotide alpha hydrolases-like"/>
    <property type="match status" value="1"/>
</dbReference>
<evidence type="ECO:0000313" key="2">
    <source>
        <dbReference type="Proteomes" id="UP000178198"/>
    </source>
</evidence>
<keyword evidence="2" id="KW-1185">Reference proteome</keyword>
<protein>
    <recommendedName>
        <fullName evidence="3">UspA domain-containing protein</fullName>
    </recommendedName>
</protein>
<gene>
    <name evidence="1" type="ORF">BIW12_09365</name>
</gene>
<accession>A0A1D9PAS8</accession>
<dbReference type="KEGG" id="fcm:BIW12_09365"/>
<proteinExistence type="predicted"/>
<dbReference type="RefSeq" id="WP_071184881.1">
    <property type="nucleotide sequence ID" value="NZ_CP017774.1"/>
</dbReference>
<sequence>MKNVLIPSTLEPDTINAVKIAIQQSKGKKCTLFLVLVEEIPDSYSSTTFLRSMKSEMTASQKKVLEYCRELITISQNCNLKIHYQYGISAPLMRNLIQHLEIELTILSPSYRKDERKIHNQFVQILSNCKCPILHLNSNCEEYNLTTAMYLVKTKPKLQIEDLHELIPDRFDIKIINKTTIINNQNPEDLESLINEAIVKNNINLLIETRKPKKIKLKNENATANENFGLPILSLYEETA</sequence>
<dbReference type="EMBL" id="CP017774">
    <property type="protein sequence ID" value="AOZ99632.1"/>
    <property type="molecule type" value="Genomic_DNA"/>
</dbReference>
<reference evidence="1 2" key="1">
    <citation type="submission" date="2016-10" db="EMBL/GenBank/DDBJ databases">
        <title>Complete Genome Sequence of Flavobacterium sp. PK15.</title>
        <authorList>
            <person name="Ekwe A."/>
            <person name="Kim S.B."/>
        </authorList>
    </citation>
    <scope>NUCLEOTIDE SEQUENCE [LARGE SCALE GENOMIC DNA]</scope>
    <source>
        <strain evidence="1 2">PK15</strain>
    </source>
</reference>
<dbReference type="AlphaFoldDB" id="A0A1D9PAS8"/>
<evidence type="ECO:0008006" key="3">
    <source>
        <dbReference type="Google" id="ProtNLM"/>
    </source>
</evidence>
<evidence type="ECO:0000313" key="1">
    <source>
        <dbReference type="EMBL" id="AOZ99632.1"/>
    </source>
</evidence>
<dbReference type="Proteomes" id="UP000178198">
    <property type="component" value="Chromosome"/>
</dbReference>
<name>A0A1D9PAS8_9FLAO</name>
<organism evidence="1 2">
    <name type="scientific">Flavobacterium commune</name>
    <dbReference type="NCBI Taxonomy" id="1306519"/>
    <lineage>
        <taxon>Bacteria</taxon>
        <taxon>Pseudomonadati</taxon>
        <taxon>Bacteroidota</taxon>
        <taxon>Flavobacteriia</taxon>
        <taxon>Flavobacteriales</taxon>
        <taxon>Flavobacteriaceae</taxon>
        <taxon>Flavobacterium</taxon>
    </lineage>
</organism>